<sequence length="78" mass="9272">MSKKISLKAARLLVGLSQKDAANKFGVHYQTLASWEENPKKMKREYLELLPEVYFISEDSIFFGDENEFNRYYRKRTC</sequence>
<dbReference type="SMART" id="SM00530">
    <property type="entry name" value="HTH_XRE"/>
    <property type="match status" value="1"/>
</dbReference>
<dbReference type="Gene3D" id="1.10.260.40">
    <property type="entry name" value="lambda repressor-like DNA-binding domains"/>
    <property type="match status" value="1"/>
</dbReference>
<name>A0ABS4CEG7_9ENTE</name>
<dbReference type="Pfam" id="PF01381">
    <property type="entry name" value="HTH_3"/>
    <property type="match status" value="1"/>
</dbReference>
<dbReference type="CDD" id="cd00093">
    <property type="entry name" value="HTH_XRE"/>
    <property type="match status" value="1"/>
</dbReference>
<dbReference type="PROSITE" id="PS50943">
    <property type="entry name" value="HTH_CROC1"/>
    <property type="match status" value="1"/>
</dbReference>
<keyword evidence="3" id="KW-1185">Reference proteome</keyword>
<gene>
    <name evidence="2" type="ORF">I6N96_01240</name>
</gene>
<comment type="caution">
    <text evidence="2">The sequence shown here is derived from an EMBL/GenBank/DDBJ whole genome shotgun (WGS) entry which is preliminary data.</text>
</comment>
<evidence type="ECO:0000313" key="3">
    <source>
        <dbReference type="Proteomes" id="UP000673375"/>
    </source>
</evidence>
<dbReference type="EMBL" id="JAEDXU010000001">
    <property type="protein sequence ID" value="MBP1044886.1"/>
    <property type="molecule type" value="Genomic_DNA"/>
</dbReference>
<reference evidence="2 3" key="1">
    <citation type="submission" date="2020-12" db="EMBL/GenBank/DDBJ databases">
        <title>Vagococcus allomyrinae sp. nov. and Enterococcus lavae sp. nov., isolated from the larvae of Allomyrina dichotoma.</title>
        <authorList>
            <person name="Lee S.D."/>
        </authorList>
    </citation>
    <scope>NUCLEOTIDE SEQUENCE [LARGE SCALE GENOMIC DNA]</scope>
    <source>
        <strain evidence="2 3">BWM-S5</strain>
    </source>
</reference>
<organism evidence="2 3">
    <name type="scientific">Enterococcus larvae</name>
    <dbReference type="NCBI Taxonomy" id="2794352"/>
    <lineage>
        <taxon>Bacteria</taxon>
        <taxon>Bacillati</taxon>
        <taxon>Bacillota</taxon>
        <taxon>Bacilli</taxon>
        <taxon>Lactobacillales</taxon>
        <taxon>Enterococcaceae</taxon>
        <taxon>Enterococcus</taxon>
    </lineage>
</organism>
<proteinExistence type="predicted"/>
<dbReference type="InterPro" id="IPR010982">
    <property type="entry name" value="Lambda_DNA-bd_dom_sf"/>
</dbReference>
<dbReference type="RefSeq" id="WP_209555681.1">
    <property type="nucleotide sequence ID" value="NZ_JAEDXU010000001.1"/>
</dbReference>
<dbReference type="InterPro" id="IPR001387">
    <property type="entry name" value="Cro/C1-type_HTH"/>
</dbReference>
<evidence type="ECO:0000259" key="1">
    <source>
        <dbReference type="PROSITE" id="PS50943"/>
    </source>
</evidence>
<dbReference type="SUPFAM" id="SSF47413">
    <property type="entry name" value="lambda repressor-like DNA-binding domains"/>
    <property type="match status" value="1"/>
</dbReference>
<dbReference type="Proteomes" id="UP000673375">
    <property type="component" value="Unassembled WGS sequence"/>
</dbReference>
<accession>A0ABS4CEG7</accession>
<feature type="domain" description="HTH cro/C1-type" evidence="1">
    <location>
        <begin position="7"/>
        <end position="61"/>
    </location>
</feature>
<evidence type="ECO:0000313" key="2">
    <source>
        <dbReference type="EMBL" id="MBP1044886.1"/>
    </source>
</evidence>
<protein>
    <submittedName>
        <fullName evidence="2">Helix-turn-helix transcriptional regulator</fullName>
    </submittedName>
</protein>